<dbReference type="RefSeq" id="WP_276238320.1">
    <property type="nucleotide sequence ID" value="NZ_CP119989.1"/>
</dbReference>
<evidence type="ECO:0000313" key="1">
    <source>
        <dbReference type="EMBL" id="MFC7097204.1"/>
    </source>
</evidence>
<dbReference type="GeneID" id="79268894"/>
<evidence type="ECO:0000313" key="2">
    <source>
        <dbReference type="Proteomes" id="UP001596388"/>
    </source>
</evidence>
<sequence length="111" mass="12143">MPLPFDDQLRALGSPERRRVMVELLGREPDTTVAIGSTLAAGEPNTERARLLLHHIHLPLLADMGVVVPTDADGHVQRGPSFGDIQPLLELLLANRDLWDGTFHAPRSAPD</sequence>
<name>A0ABD5X0A5_9EURY</name>
<dbReference type="Proteomes" id="UP001596388">
    <property type="component" value="Unassembled WGS sequence"/>
</dbReference>
<dbReference type="AlphaFoldDB" id="A0ABD5X0A5"/>
<gene>
    <name evidence="1" type="ORF">ACFQKD_07790</name>
</gene>
<reference evidence="1 2" key="1">
    <citation type="journal article" date="2019" name="Int. J. Syst. Evol. Microbiol.">
        <title>The Global Catalogue of Microorganisms (GCM) 10K type strain sequencing project: providing services to taxonomists for standard genome sequencing and annotation.</title>
        <authorList>
            <consortium name="The Broad Institute Genomics Platform"/>
            <consortium name="The Broad Institute Genome Sequencing Center for Infectious Disease"/>
            <person name="Wu L."/>
            <person name="Ma J."/>
        </authorList>
    </citation>
    <scope>NUCLEOTIDE SEQUENCE [LARGE SCALE GENOMIC DNA]</scope>
    <source>
        <strain evidence="1 2">DT55</strain>
    </source>
</reference>
<proteinExistence type="predicted"/>
<evidence type="ECO:0008006" key="3">
    <source>
        <dbReference type="Google" id="ProtNLM"/>
    </source>
</evidence>
<protein>
    <recommendedName>
        <fullName evidence="3">ArsR family transcriptional regulator</fullName>
    </recommendedName>
</protein>
<dbReference type="EMBL" id="JBHTAG010000002">
    <property type="protein sequence ID" value="MFC7097204.1"/>
    <property type="molecule type" value="Genomic_DNA"/>
</dbReference>
<accession>A0ABD5X0A5</accession>
<organism evidence="1 2">
    <name type="scientific">Halobaculum marinum</name>
    <dbReference type="NCBI Taxonomy" id="3031996"/>
    <lineage>
        <taxon>Archaea</taxon>
        <taxon>Methanobacteriati</taxon>
        <taxon>Methanobacteriota</taxon>
        <taxon>Stenosarchaea group</taxon>
        <taxon>Halobacteria</taxon>
        <taxon>Halobacteriales</taxon>
        <taxon>Haloferacaceae</taxon>
        <taxon>Halobaculum</taxon>
    </lineage>
</organism>
<keyword evidence="2" id="KW-1185">Reference proteome</keyword>
<comment type="caution">
    <text evidence="1">The sequence shown here is derived from an EMBL/GenBank/DDBJ whole genome shotgun (WGS) entry which is preliminary data.</text>
</comment>